<dbReference type="PROSITE" id="PS51186">
    <property type="entry name" value="GNAT"/>
    <property type="match status" value="1"/>
</dbReference>
<dbReference type="Gene3D" id="3.40.630.30">
    <property type="match status" value="1"/>
</dbReference>
<reference evidence="4 5" key="1">
    <citation type="submission" date="2020-10" db="EMBL/GenBank/DDBJ databases">
        <title>Myceligenerans pegani sp. nov., an endophytic actinomycete isolated from Peganum harmala L. in Xinjiang, China.</title>
        <authorList>
            <person name="Xin L."/>
        </authorList>
    </citation>
    <scope>NUCLEOTIDE SEQUENCE [LARGE SCALE GENOMIC DNA]</scope>
    <source>
        <strain evidence="4 5">TRM65318</strain>
    </source>
</reference>
<dbReference type="Pfam" id="PF13508">
    <property type="entry name" value="Acetyltransf_7"/>
    <property type="match status" value="1"/>
</dbReference>
<evidence type="ECO:0000256" key="1">
    <source>
        <dbReference type="ARBA" id="ARBA00022679"/>
    </source>
</evidence>
<dbReference type="Proteomes" id="UP000625527">
    <property type="component" value="Unassembled WGS sequence"/>
</dbReference>
<proteinExistence type="predicted"/>
<dbReference type="InterPro" id="IPR016181">
    <property type="entry name" value="Acyl_CoA_acyltransferase"/>
</dbReference>
<sequence>MSFRDARRDDLPRIVELIADDAVAARRTGAFGAAHVRGFEAIQASPDNDLVVVELPATDLPGEMRDGTPFVVVGCMQLTYIPGISRNGVGRLLVEAVRVDAALRGQGIGSLLMEHAHERGRARGCVLAQLTSDKRRPEAHRFYRSLGYEQSHEGFKLPLDRSRPC</sequence>
<keyword evidence="5" id="KW-1185">Reference proteome</keyword>
<dbReference type="CDD" id="cd04301">
    <property type="entry name" value="NAT_SF"/>
    <property type="match status" value="1"/>
</dbReference>
<dbReference type="PANTHER" id="PTHR43877:SF2">
    <property type="entry name" value="AMINOALKYLPHOSPHONATE N-ACETYLTRANSFERASE-RELATED"/>
    <property type="match status" value="1"/>
</dbReference>
<accession>A0ABR9MUL7</accession>
<evidence type="ECO:0000259" key="3">
    <source>
        <dbReference type="PROSITE" id="PS51186"/>
    </source>
</evidence>
<dbReference type="EMBL" id="JADAQT010000047">
    <property type="protein sequence ID" value="MBE1874751.1"/>
    <property type="molecule type" value="Genomic_DNA"/>
</dbReference>
<keyword evidence="1" id="KW-0808">Transferase</keyword>
<organism evidence="4 5">
    <name type="scientific">Myceligenerans pegani</name>
    <dbReference type="NCBI Taxonomy" id="2776917"/>
    <lineage>
        <taxon>Bacteria</taxon>
        <taxon>Bacillati</taxon>
        <taxon>Actinomycetota</taxon>
        <taxon>Actinomycetes</taxon>
        <taxon>Micrococcales</taxon>
        <taxon>Promicromonosporaceae</taxon>
        <taxon>Myceligenerans</taxon>
    </lineage>
</organism>
<dbReference type="InterPro" id="IPR050832">
    <property type="entry name" value="Bact_Acetyltransf"/>
</dbReference>
<dbReference type="InterPro" id="IPR000182">
    <property type="entry name" value="GNAT_dom"/>
</dbReference>
<name>A0ABR9MUL7_9MICO</name>
<evidence type="ECO:0000256" key="2">
    <source>
        <dbReference type="ARBA" id="ARBA00023315"/>
    </source>
</evidence>
<gene>
    <name evidence="4" type="ORF">IHE71_03390</name>
</gene>
<dbReference type="PANTHER" id="PTHR43877">
    <property type="entry name" value="AMINOALKYLPHOSPHONATE N-ACETYLTRANSFERASE-RELATED-RELATED"/>
    <property type="match status" value="1"/>
</dbReference>
<comment type="caution">
    <text evidence="4">The sequence shown here is derived from an EMBL/GenBank/DDBJ whole genome shotgun (WGS) entry which is preliminary data.</text>
</comment>
<evidence type="ECO:0000313" key="5">
    <source>
        <dbReference type="Proteomes" id="UP000625527"/>
    </source>
</evidence>
<evidence type="ECO:0000313" key="4">
    <source>
        <dbReference type="EMBL" id="MBE1874751.1"/>
    </source>
</evidence>
<dbReference type="SUPFAM" id="SSF55729">
    <property type="entry name" value="Acyl-CoA N-acyltransferases (Nat)"/>
    <property type="match status" value="1"/>
</dbReference>
<protein>
    <submittedName>
        <fullName evidence="4">GNAT family N-acetyltransferase</fullName>
    </submittedName>
</protein>
<keyword evidence="2" id="KW-0012">Acyltransferase</keyword>
<feature type="domain" description="N-acetyltransferase" evidence="3">
    <location>
        <begin position="1"/>
        <end position="165"/>
    </location>
</feature>